<feature type="transmembrane region" description="Helical" evidence="2">
    <location>
        <begin position="21"/>
        <end position="43"/>
    </location>
</feature>
<proteinExistence type="predicted"/>
<dbReference type="InterPro" id="IPR025263">
    <property type="entry name" value="YhdP_central"/>
</dbReference>
<evidence type="ECO:0000313" key="5">
    <source>
        <dbReference type="Proteomes" id="UP000570514"/>
    </source>
</evidence>
<gene>
    <name evidence="4" type="ORF">FHS83_002738</name>
</gene>
<evidence type="ECO:0000313" key="4">
    <source>
        <dbReference type="EMBL" id="NIK89420.1"/>
    </source>
</evidence>
<protein>
    <recommendedName>
        <fullName evidence="3">YhdP central domain-containing protein</fullName>
    </recommendedName>
</protein>
<keyword evidence="2" id="KW-0812">Transmembrane</keyword>
<feature type="domain" description="YhdP central" evidence="3">
    <location>
        <begin position="354"/>
        <end position="857"/>
    </location>
</feature>
<dbReference type="RefSeq" id="WP_167083511.1">
    <property type="nucleotide sequence ID" value="NZ_BAAADC010000001.1"/>
</dbReference>
<dbReference type="EMBL" id="JAASRM010000001">
    <property type="protein sequence ID" value="NIK89420.1"/>
    <property type="molecule type" value="Genomic_DNA"/>
</dbReference>
<keyword evidence="2" id="KW-0472">Membrane</keyword>
<keyword evidence="2" id="KW-1133">Transmembrane helix</keyword>
<feature type="region of interest" description="Disordered" evidence="1">
    <location>
        <begin position="1105"/>
        <end position="1125"/>
    </location>
</feature>
<dbReference type="PANTHER" id="PTHR38690:SF1">
    <property type="entry name" value="PROTEASE"/>
    <property type="match status" value="1"/>
</dbReference>
<evidence type="ECO:0000259" key="3">
    <source>
        <dbReference type="Pfam" id="PF13116"/>
    </source>
</evidence>
<sequence>MNPVGFLRRSIKAHHFSRAAMVAGGIAAALVLFVLGAVIRLLIGPVSLGPFAGSLSAAIDRAVPGITVKYDQAAVEWERDEGRITLAILGTRVLDHEGRIIAQAPKADIDVAASPLMQGRVEVKRISLVGVQLTLVRAADSSLHLGVGKDRQDEDILKRLSDTLKNSDGPSTLESFAIKRARLAFYDETSKLFVVAPRADFRLAKDKRSQGLAAVVDAGVEISGFPAHLHGEVNLPANNGPVTGKVALQGLSVHALAMNSPAFAAVKDTALTVDLEAKFIKQGAALTSLDFSLAGKGSLLVPQLANGRVKVSKLDAKGHYDGKSNRVVLDRALLVADKIKAELKGRLGLRYDTSGALSVLDGELKMNRLGIAWPGVFASPVQFEQVDVKASWLRPEKKFVLEKLAVGGAPFALSASGHVQFAQDQSPAVEIKGSIAAMSVHDLVRYWPVVAAPGGRDWAASNMTKGRIGPLVFELHFAPGMLDQPALPADAVLVRAQVSDAEATYIQGLTPLTNLSGTLIITGTSFTADIAAGRIGNLVAGHSKFVIPDFNVSEEVGVVDAHLQGPMADVLALSDMGKLRYPTRFGINIASAKGDAALDLNFRIPLLKSVSTDQISIGIKANVNGFGLALGPRLTITDGAVLFQIDNNKLRATGSAGIGGSASKLTLDWTEEFQEKPVTTKINIKGAVDDIARAALGLNTKDYLKGQMGVSGSLTGHRGALTQASLALDLTPTLVSLDLIAVNKPAGFPMNARLAMTFGPGSIPDTQVVRVTGPATTIAATLRFDTSGKLVNLQAPTVHIAQNDFALQVARGVYGIDVQLRGHSLDGSRIGAQSGGSDEAKFEEPFHVNAKLDRIVLREGVSLANTALDVSGVADRPATMNLSSSLSGKSPLTMTIGPTDSGRRLVMSTGDMGLLLKGVFGFTSMQGGKLDVNANFNGRVDQPGPADAADFQGKAVLKDFRVLNQPFLARLFSAGSLMGLANLMQGQGIAVDSLEVPFSSKNGVISVRDVRASGPAIGATAEGYVDRPKSVIAIKGSLVPLFGINSVLGNIPILGTLVTSKEGEGIIGMTYSVSGNSGEPSVSVNPLSALAPGILRRIFEGRIPNASQAPSNAVPPPPSPKPNKQ</sequence>
<dbReference type="PANTHER" id="PTHR38690">
    <property type="entry name" value="PROTEASE-RELATED"/>
    <property type="match status" value="1"/>
</dbReference>
<comment type="caution">
    <text evidence="4">The sequence shown here is derived from an EMBL/GenBank/DDBJ whole genome shotgun (WGS) entry which is preliminary data.</text>
</comment>
<evidence type="ECO:0000256" key="1">
    <source>
        <dbReference type="SAM" id="MobiDB-lite"/>
    </source>
</evidence>
<dbReference type="InterPro" id="IPR011836">
    <property type="entry name" value="YhdP"/>
</dbReference>
<feature type="compositionally biased region" description="Pro residues" evidence="1">
    <location>
        <begin position="1113"/>
        <end position="1125"/>
    </location>
</feature>
<dbReference type="AlphaFoldDB" id="A0A846N2V5"/>
<reference evidence="4 5" key="1">
    <citation type="submission" date="2020-03" db="EMBL/GenBank/DDBJ databases">
        <title>Genomic Encyclopedia of Type Strains, Phase IV (KMG-IV): sequencing the most valuable type-strain genomes for metagenomic binning, comparative biology and taxonomic classification.</title>
        <authorList>
            <person name="Goeker M."/>
        </authorList>
    </citation>
    <scope>NUCLEOTIDE SEQUENCE [LARGE SCALE GENOMIC DNA]</scope>
    <source>
        <strain evidence="4 5">DSM 19867</strain>
    </source>
</reference>
<keyword evidence="5" id="KW-1185">Reference proteome</keyword>
<accession>A0A846N2V5</accession>
<name>A0A846N2V5_9PROT</name>
<evidence type="ECO:0000256" key="2">
    <source>
        <dbReference type="SAM" id="Phobius"/>
    </source>
</evidence>
<dbReference type="Pfam" id="PF13116">
    <property type="entry name" value="YhdP"/>
    <property type="match status" value="1"/>
</dbReference>
<dbReference type="Proteomes" id="UP000570514">
    <property type="component" value="Unassembled WGS sequence"/>
</dbReference>
<organism evidence="4 5">
    <name type="scientific">Rhizomicrobium palustre</name>
    <dbReference type="NCBI Taxonomy" id="189966"/>
    <lineage>
        <taxon>Bacteria</taxon>
        <taxon>Pseudomonadati</taxon>
        <taxon>Pseudomonadota</taxon>
        <taxon>Alphaproteobacteria</taxon>
        <taxon>Micropepsales</taxon>
        <taxon>Micropepsaceae</taxon>
        <taxon>Rhizomicrobium</taxon>
    </lineage>
</organism>